<dbReference type="InterPro" id="IPR029063">
    <property type="entry name" value="SAM-dependent_MTases_sf"/>
</dbReference>
<feature type="signal peptide" evidence="1">
    <location>
        <begin position="1"/>
        <end position="20"/>
    </location>
</feature>
<feature type="domain" description="Nucleoside phosphorylase" evidence="2">
    <location>
        <begin position="557"/>
        <end position="773"/>
    </location>
</feature>
<dbReference type="PANTHER" id="PTHR43691:SF11">
    <property type="entry name" value="FI09636P-RELATED"/>
    <property type="match status" value="1"/>
</dbReference>
<evidence type="ECO:0008006" key="6">
    <source>
        <dbReference type="Google" id="ProtNLM"/>
    </source>
</evidence>
<dbReference type="GO" id="GO:0005829">
    <property type="term" value="C:cytosol"/>
    <property type="evidence" value="ECO:0007669"/>
    <property type="project" value="TreeGrafter"/>
</dbReference>
<proteinExistence type="predicted"/>
<protein>
    <recommendedName>
        <fullName evidence="6">Uridine phosphorylase 2</fullName>
    </recommendedName>
</protein>
<name>A0A7J6PEU1_PEROL</name>
<dbReference type="AlphaFoldDB" id="A0A7J6PEU1"/>
<dbReference type="InterPro" id="IPR000845">
    <property type="entry name" value="Nucleoside_phosphorylase_d"/>
</dbReference>
<organism evidence="4 5">
    <name type="scientific">Perkinsus olseni</name>
    <name type="common">Perkinsus atlanticus</name>
    <dbReference type="NCBI Taxonomy" id="32597"/>
    <lineage>
        <taxon>Eukaryota</taxon>
        <taxon>Sar</taxon>
        <taxon>Alveolata</taxon>
        <taxon>Perkinsozoa</taxon>
        <taxon>Perkinsea</taxon>
        <taxon>Perkinsida</taxon>
        <taxon>Perkinsidae</taxon>
        <taxon>Perkinsus</taxon>
    </lineage>
</organism>
<sequence length="788" mass="87252">MLLRHFPLCILSLLGPPADLIPLRVPNLAATGADGRCNVRVIPIPEKQWCCVPLFGREGYKPCFRGWNTTHAACCSGVLYAMSWWQDMNERLTRLSAHEELPRILNYYLPPDYLYDVGRELLQYEDDVPFSHLGRLTLYSIWLEGEYIAGRSRPLHWNELRQALLTLNWEEAVSMPQWNTFMALARLQRVVLLKHGSNKSTPLEPKCLSLASDVREVLVTIEGLDGVRRAGELYSVWLQYCSGRSDTVLYNFPYEGVFSALDRATLPRVVRQLCKCKGPAVELCKCFVEKAFKEDPRNSSSDRSECRALRPEGVLASDMGTVLETPAVHRAVVFVEVGAHFGDAALAAAALFERAHRPLRVIAYEPQREAFECMQASIELNGFANITAYRKALVSHEQYHRSPSVEFGMYEESSVHGTLLGSSPFSNDRPIGEEVPASTLDLELGDQDFPIDLLVVHTNGAELHVLKGATQLLRSGRISTVKFRFYGKAQFVESTRVFRDADKLNELDRLLRDAGCQDVWHEKDITNADEFVSSSTFVMTVYEAPHLKIKEGAIRPVVCVVGDPQRAELIATKYCDQFEELAFNREYRSYNVTFKEAEFSICSHGIGGPGAAICFEELIKCGAKVIIRLGTCGSLKPDDIKQGDLIVPTAACREDGVTQALIPDGFPAVADPVLCLAIRDTAKALGFTNTHFGVSLSLAAFYPSPAADSTLLKNAAAGAIAVEMENAALFVVATLRGIRAAAVATVDGSPLKWDDGDYDPHGQVVKEGKDRMIKTGLEAAKRIVLENL</sequence>
<dbReference type="Gene3D" id="3.40.50.1580">
    <property type="entry name" value="Nucleoside phosphorylase domain"/>
    <property type="match status" value="1"/>
</dbReference>
<dbReference type="NCBIfam" id="TIGR01444">
    <property type="entry name" value="fkbM_fam"/>
    <property type="match status" value="1"/>
</dbReference>
<gene>
    <name evidence="4" type="ORF">FOZ60_007247</name>
</gene>
<accession>A0A7J6PEU1</accession>
<dbReference type="SUPFAM" id="SSF53335">
    <property type="entry name" value="S-adenosyl-L-methionine-dependent methyltransferases"/>
    <property type="match status" value="1"/>
</dbReference>
<evidence type="ECO:0000256" key="1">
    <source>
        <dbReference type="SAM" id="SignalP"/>
    </source>
</evidence>
<keyword evidence="1" id="KW-0732">Signal</keyword>
<dbReference type="Pfam" id="PF05050">
    <property type="entry name" value="Methyltransf_21"/>
    <property type="match status" value="1"/>
</dbReference>
<dbReference type="Gene3D" id="3.40.50.150">
    <property type="entry name" value="Vaccinia Virus protein VP39"/>
    <property type="match status" value="1"/>
</dbReference>
<dbReference type="OrthoDB" id="10328594at2759"/>
<dbReference type="GO" id="GO:0006218">
    <property type="term" value="P:uridine catabolic process"/>
    <property type="evidence" value="ECO:0007669"/>
    <property type="project" value="TreeGrafter"/>
</dbReference>
<dbReference type="PANTHER" id="PTHR43691">
    <property type="entry name" value="URIDINE PHOSPHORYLASE"/>
    <property type="match status" value="1"/>
</dbReference>
<evidence type="ECO:0000259" key="2">
    <source>
        <dbReference type="Pfam" id="PF01048"/>
    </source>
</evidence>
<evidence type="ECO:0000259" key="3">
    <source>
        <dbReference type="Pfam" id="PF05050"/>
    </source>
</evidence>
<dbReference type="EMBL" id="JABANP010000029">
    <property type="protein sequence ID" value="KAF4694734.1"/>
    <property type="molecule type" value="Genomic_DNA"/>
</dbReference>
<comment type="caution">
    <text evidence="4">The sequence shown here is derived from an EMBL/GenBank/DDBJ whole genome shotgun (WGS) entry which is preliminary data.</text>
</comment>
<evidence type="ECO:0000313" key="5">
    <source>
        <dbReference type="Proteomes" id="UP000541610"/>
    </source>
</evidence>
<dbReference type="InterPro" id="IPR035994">
    <property type="entry name" value="Nucleoside_phosphorylase_sf"/>
</dbReference>
<dbReference type="SUPFAM" id="SSF53167">
    <property type="entry name" value="Purine and uridine phosphorylases"/>
    <property type="match status" value="1"/>
</dbReference>
<dbReference type="GO" id="GO:0004850">
    <property type="term" value="F:uridine phosphorylase activity"/>
    <property type="evidence" value="ECO:0007669"/>
    <property type="project" value="TreeGrafter"/>
</dbReference>
<dbReference type="CDD" id="cd17767">
    <property type="entry name" value="UP_EcUdp-like"/>
    <property type="match status" value="1"/>
</dbReference>
<dbReference type="Proteomes" id="UP000541610">
    <property type="component" value="Unassembled WGS sequence"/>
</dbReference>
<dbReference type="InterPro" id="IPR006342">
    <property type="entry name" value="FkbM_mtfrase"/>
</dbReference>
<dbReference type="Pfam" id="PF01048">
    <property type="entry name" value="PNP_UDP_1"/>
    <property type="match status" value="1"/>
</dbReference>
<feature type="domain" description="Methyltransferase FkbM" evidence="3">
    <location>
        <begin position="336"/>
        <end position="515"/>
    </location>
</feature>
<reference evidence="4 5" key="1">
    <citation type="submission" date="2020-04" db="EMBL/GenBank/DDBJ databases">
        <title>Perkinsus olseni comparative genomics.</title>
        <authorList>
            <person name="Bogema D.R."/>
        </authorList>
    </citation>
    <scope>NUCLEOTIDE SEQUENCE [LARGE SCALE GENOMIC DNA]</scope>
    <source>
        <strain evidence="4">00978-12</strain>
    </source>
</reference>
<evidence type="ECO:0000313" key="4">
    <source>
        <dbReference type="EMBL" id="KAF4694734.1"/>
    </source>
</evidence>
<feature type="chain" id="PRO_5029771687" description="Uridine phosphorylase 2" evidence="1">
    <location>
        <begin position="21"/>
        <end position="788"/>
    </location>
</feature>